<dbReference type="AlphaFoldDB" id="A0A645EQZ3"/>
<evidence type="ECO:0000313" key="1">
    <source>
        <dbReference type="EMBL" id="MPN04257.1"/>
    </source>
</evidence>
<dbReference type="EMBL" id="VSSQ01050182">
    <property type="protein sequence ID" value="MPN04257.1"/>
    <property type="molecule type" value="Genomic_DNA"/>
</dbReference>
<proteinExistence type="predicted"/>
<gene>
    <name evidence="1" type="ORF">SDC9_151493</name>
</gene>
<protein>
    <submittedName>
        <fullName evidence="1">Uncharacterized protein</fullName>
    </submittedName>
</protein>
<accession>A0A645EQZ3</accession>
<organism evidence="1">
    <name type="scientific">bioreactor metagenome</name>
    <dbReference type="NCBI Taxonomy" id="1076179"/>
    <lineage>
        <taxon>unclassified sequences</taxon>
        <taxon>metagenomes</taxon>
        <taxon>ecological metagenomes</taxon>
    </lineage>
</organism>
<sequence>MLQALLIPTTILPNSEIASPNRIQRVIFSFRNIGESKATHNGAVVTRTTELATLVYSKEVIQEAK</sequence>
<comment type="caution">
    <text evidence="1">The sequence shown here is derived from an EMBL/GenBank/DDBJ whole genome shotgun (WGS) entry which is preliminary data.</text>
</comment>
<name>A0A645EQZ3_9ZZZZ</name>
<reference evidence="1" key="1">
    <citation type="submission" date="2019-08" db="EMBL/GenBank/DDBJ databases">
        <authorList>
            <person name="Kucharzyk K."/>
            <person name="Murdoch R.W."/>
            <person name="Higgins S."/>
            <person name="Loffler F."/>
        </authorList>
    </citation>
    <scope>NUCLEOTIDE SEQUENCE</scope>
</reference>